<sequence length="121" mass="13367">MSGSWSAEADGVWTEETWSRPRGNLLLGSGSSGTAEIVRSFEFMRIAPDADGRLVFWGAPGGKPAIAFPGERFGAREIVFLNRDHDYPQRIAYRRDGETLVATTSLADGSKAQSWRYARIK</sequence>
<feature type="domain" description="DUF6265" evidence="1">
    <location>
        <begin position="1"/>
        <end position="103"/>
    </location>
</feature>
<comment type="caution">
    <text evidence="2">The sequence shown here is derived from an EMBL/GenBank/DDBJ whole genome shotgun (WGS) entry which is preliminary data.</text>
</comment>
<dbReference type="SUPFAM" id="SSF50952">
    <property type="entry name" value="Soluble quinoprotein glucose dehydrogenase"/>
    <property type="match status" value="1"/>
</dbReference>
<organism evidence="2 3">
    <name type="scientific">Allosphingosinicella deserti</name>
    <dbReference type="NCBI Taxonomy" id="2116704"/>
    <lineage>
        <taxon>Bacteria</taxon>
        <taxon>Pseudomonadati</taxon>
        <taxon>Pseudomonadota</taxon>
        <taxon>Alphaproteobacteria</taxon>
        <taxon>Sphingomonadales</taxon>
        <taxon>Sphingomonadaceae</taxon>
        <taxon>Allosphingosinicella</taxon>
    </lineage>
</organism>
<dbReference type="InterPro" id="IPR011041">
    <property type="entry name" value="Quinoprot_gluc/sorb_DH_b-prop"/>
</dbReference>
<keyword evidence="3" id="KW-1185">Reference proteome</keyword>
<reference evidence="2 3" key="1">
    <citation type="submission" date="2018-03" db="EMBL/GenBank/DDBJ databases">
        <title>The draft genome of Sphingosinicella sp. GL-C-18.</title>
        <authorList>
            <person name="Liu L."/>
            <person name="Li L."/>
            <person name="Liang L."/>
            <person name="Zhang X."/>
            <person name="Wang T."/>
        </authorList>
    </citation>
    <scope>NUCLEOTIDE SEQUENCE [LARGE SCALE GENOMIC DNA]</scope>
    <source>
        <strain evidence="2 3">GL-C-18</strain>
    </source>
</reference>
<proteinExistence type="predicted"/>
<evidence type="ECO:0000313" key="3">
    <source>
        <dbReference type="Proteomes" id="UP000241167"/>
    </source>
</evidence>
<dbReference type="Pfam" id="PF19780">
    <property type="entry name" value="DUF6265"/>
    <property type="match status" value="1"/>
</dbReference>
<dbReference type="InterPro" id="IPR046232">
    <property type="entry name" value="DUF6265"/>
</dbReference>
<dbReference type="AlphaFoldDB" id="A0A2P7R0C0"/>
<evidence type="ECO:0000313" key="2">
    <source>
        <dbReference type="EMBL" id="PSJ43667.1"/>
    </source>
</evidence>
<dbReference type="Proteomes" id="UP000241167">
    <property type="component" value="Unassembled WGS sequence"/>
</dbReference>
<gene>
    <name evidence="2" type="ORF">C7I55_04125</name>
</gene>
<dbReference type="EMBL" id="PXYI01000001">
    <property type="protein sequence ID" value="PSJ43667.1"/>
    <property type="molecule type" value="Genomic_DNA"/>
</dbReference>
<dbReference type="OrthoDB" id="5382295at2"/>
<protein>
    <recommendedName>
        <fullName evidence="1">DUF6265 domain-containing protein</fullName>
    </recommendedName>
</protein>
<evidence type="ECO:0000259" key="1">
    <source>
        <dbReference type="Pfam" id="PF19780"/>
    </source>
</evidence>
<accession>A0A2P7R0C0</accession>
<name>A0A2P7R0C0_9SPHN</name>